<dbReference type="HAMAP" id="MF_01161">
    <property type="entry name" value="tRNA_Ile_lys_synt"/>
    <property type="match status" value="1"/>
</dbReference>
<protein>
    <recommendedName>
        <fullName evidence="1">tRNA(Ile)-lysidine synthetase</fullName>
        <ecNumber evidence="1">6.3.4.19</ecNumber>
    </recommendedName>
</protein>
<evidence type="ECO:0000259" key="8">
    <source>
        <dbReference type="Pfam" id="PF01171"/>
    </source>
</evidence>
<dbReference type="GO" id="GO:0032267">
    <property type="term" value="F:tRNA(Ile)-lysidine synthase activity"/>
    <property type="evidence" value="ECO:0007669"/>
    <property type="project" value="UniProtKB-EC"/>
</dbReference>
<dbReference type="AlphaFoldDB" id="A0A6J7J389"/>
<dbReference type="CDD" id="cd01992">
    <property type="entry name" value="TilS_N"/>
    <property type="match status" value="1"/>
</dbReference>
<evidence type="ECO:0000313" key="10">
    <source>
        <dbReference type="EMBL" id="CAB4937589.1"/>
    </source>
</evidence>
<keyword evidence="2" id="KW-0963">Cytoplasm</keyword>
<dbReference type="InterPro" id="IPR011063">
    <property type="entry name" value="TilS/TtcA_N"/>
</dbReference>
<evidence type="ECO:0000256" key="7">
    <source>
        <dbReference type="ARBA" id="ARBA00048539"/>
    </source>
</evidence>
<feature type="domain" description="tRNA(Ile)-lysidine/2-thiocytidine synthase N-terminal" evidence="8">
    <location>
        <begin position="26"/>
        <end position="204"/>
    </location>
</feature>
<organism evidence="10">
    <name type="scientific">freshwater metagenome</name>
    <dbReference type="NCBI Taxonomy" id="449393"/>
    <lineage>
        <taxon>unclassified sequences</taxon>
        <taxon>metagenomes</taxon>
        <taxon>ecological metagenomes</taxon>
    </lineage>
</organism>
<dbReference type="EC" id="6.3.4.19" evidence="1"/>
<keyword evidence="6" id="KW-0067">ATP-binding</keyword>
<comment type="catalytic activity">
    <reaction evidence="7">
        <text>cytidine(34) in tRNA(Ile2) + L-lysine + ATP = lysidine(34) in tRNA(Ile2) + AMP + diphosphate + H(+)</text>
        <dbReference type="Rhea" id="RHEA:43744"/>
        <dbReference type="Rhea" id="RHEA-COMP:10625"/>
        <dbReference type="Rhea" id="RHEA-COMP:10670"/>
        <dbReference type="ChEBI" id="CHEBI:15378"/>
        <dbReference type="ChEBI" id="CHEBI:30616"/>
        <dbReference type="ChEBI" id="CHEBI:32551"/>
        <dbReference type="ChEBI" id="CHEBI:33019"/>
        <dbReference type="ChEBI" id="CHEBI:82748"/>
        <dbReference type="ChEBI" id="CHEBI:83665"/>
        <dbReference type="ChEBI" id="CHEBI:456215"/>
        <dbReference type="EC" id="6.3.4.19"/>
    </reaction>
</comment>
<dbReference type="NCBIfam" id="TIGR02432">
    <property type="entry name" value="lysidine_TilS_N"/>
    <property type="match status" value="1"/>
</dbReference>
<feature type="domain" description="tRNA(Ile)-lysidine synthase substrate-binding" evidence="9">
    <location>
        <begin position="254"/>
        <end position="315"/>
    </location>
</feature>
<dbReference type="Gene3D" id="1.20.59.20">
    <property type="match status" value="1"/>
</dbReference>
<dbReference type="InterPro" id="IPR012094">
    <property type="entry name" value="tRNA_Ile_lys_synt"/>
</dbReference>
<keyword evidence="5" id="KW-0547">Nucleotide-binding</keyword>
<evidence type="ECO:0000259" key="9">
    <source>
        <dbReference type="Pfam" id="PF09179"/>
    </source>
</evidence>
<dbReference type="InterPro" id="IPR012795">
    <property type="entry name" value="tRNA_Ile_lys_synt_N"/>
</dbReference>
<dbReference type="GO" id="GO:0005737">
    <property type="term" value="C:cytoplasm"/>
    <property type="evidence" value="ECO:0007669"/>
    <property type="project" value="InterPro"/>
</dbReference>
<dbReference type="Pfam" id="PF09179">
    <property type="entry name" value="TilS"/>
    <property type="match status" value="1"/>
</dbReference>
<dbReference type="EMBL" id="CAFBNB010000203">
    <property type="protein sequence ID" value="CAB4937589.1"/>
    <property type="molecule type" value="Genomic_DNA"/>
</dbReference>
<evidence type="ECO:0000256" key="4">
    <source>
        <dbReference type="ARBA" id="ARBA00022694"/>
    </source>
</evidence>
<dbReference type="PANTHER" id="PTHR43033:SF1">
    <property type="entry name" value="TRNA(ILE)-LYSIDINE SYNTHASE-RELATED"/>
    <property type="match status" value="1"/>
</dbReference>
<keyword evidence="3" id="KW-0436">Ligase</keyword>
<accession>A0A6J7J389</accession>
<evidence type="ECO:0000256" key="1">
    <source>
        <dbReference type="ARBA" id="ARBA00013267"/>
    </source>
</evidence>
<dbReference type="Gene3D" id="3.40.50.620">
    <property type="entry name" value="HUPs"/>
    <property type="match status" value="1"/>
</dbReference>
<proteinExistence type="inferred from homology"/>
<dbReference type="SUPFAM" id="SSF52402">
    <property type="entry name" value="Adenine nucleotide alpha hydrolases-like"/>
    <property type="match status" value="1"/>
</dbReference>
<dbReference type="GO" id="GO:0005524">
    <property type="term" value="F:ATP binding"/>
    <property type="evidence" value="ECO:0007669"/>
    <property type="project" value="UniProtKB-KW"/>
</dbReference>
<evidence type="ECO:0000256" key="6">
    <source>
        <dbReference type="ARBA" id="ARBA00022840"/>
    </source>
</evidence>
<dbReference type="Pfam" id="PF01171">
    <property type="entry name" value="ATP_bind_3"/>
    <property type="match status" value="1"/>
</dbReference>
<reference evidence="10" key="1">
    <citation type="submission" date="2020-05" db="EMBL/GenBank/DDBJ databases">
        <authorList>
            <person name="Chiriac C."/>
            <person name="Salcher M."/>
            <person name="Ghai R."/>
            <person name="Kavagutti S V."/>
        </authorList>
    </citation>
    <scope>NUCLEOTIDE SEQUENCE</scope>
</reference>
<evidence type="ECO:0000256" key="2">
    <source>
        <dbReference type="ARBA" id="ARBA00022490"/>
    </source>
</evidence>
<dbReference type="InterPro" id="IPR015262">
    <property type="entry name" value="tRNA_Ile_lys_synt_subst-bd"/>
</dbReference>
<evidence type="ECO:0000256" key="3">
    <source>
        <dbReference type="ARBA" id="ARBA00022598"/>
    </source>
</evidence>
<name>A0A6J7J389_9ZZZZ</name>
<sequence length="346" mass="36074">MAERSTLAVRDAVRRALSDVEPGELVLVACSGGPDSLALAAAAGFVAPRAGWVAGGIVIDHQLQPNSAEIAAWAAGVCRRLGLSPVTVRQVQVGDAGGPESAARDARYLGLRVEAEAAGAVAVLLGHTLEDQAETVLLRLARGSGARSLAAMAPRTGLWRRPLLDLPRTIVHDSARDVLAGIGESPWIDPHNADARFARVRVRESMEALALALGPGIVGGLARSASLLRDDADALDDWADREMQAHAQGGRIEVDALVGLPRAVRTRVIRRMCIEAGAPAGILAHDHVASAERMVSEWRGQGPASLPGGISVSRAGGWVSVTSAETCLRAPDVPPDPGVGLAPRRY</sequence>
<dbReference type="SUPFAM" id="SSF82829">
    <property type="entry name" value="MesJ substrate recognition domain-like"/>
    <property type="match status" value="1"/>
</dbReference>
<dbReference type="GO" id="GO:0008033">
    <property type="term" value="P:tRNA processing"/>
    <property type="evidence" value="ECO:0007669"/>
    <property type="project" value="UniProtKB-KW"/>
</dbReference>
<gene>
    <name evidence="10" type="ORF">UFOPK3720_01075</name>
</gene>
<dbReference type="PANTHER" id="PTHR43033">
    <property type="entry name" value="TRNA(ILE)-LYSIDINE SYNTHASE-RELATED"/>
    <property type="match status" value="1"/>
</dbReference>
<keyword evidence="4" id="KW-0819">tRNA processing</keyword>
<evidence type="ECO:0000256" key="5">
    <source>
        <dbReference type="ARBA" id="ARBA00022741"/>
    </source>
</evidence>
<dbReference type="InterPro" id="IPR014729">
    <property type="entry name" value="Rossmann-like_a/b/a_fold"/>
</dbReference>